<dbReference type="InterPro" id="IPR025241">
    <property type="entry name" value="DUF4190"/>
</dbReference>
<accession>A0A5B8M1L6</accession>
<keyword evidence="2" id="KW-0812">Transmembrane</keyword>
<feature type="compositionally biased region" description="Polar residues" evidence="1">
    <location>
        <begin position="16"/>
        <end position="30"/>
    </location>
</feature>
<gene>
    <name evidence="4" type="ORF">FPZ11_01145</name>
</gene>
<dbReference type="AlphaFoldDB" id="A0A5B8M1L6"/>
<reference evidence="4 5" key="1">
    <citation type="submission" date="2019-07" db="EMBL/GenBank/DDBJ databases">
        <title>Full genome sequence of Humibacter sp. WJ7-1.</title>
        <authorList>
            <person name="Im W.-T."/>
        </authorList>
    </citation>
    <scope>NUCLEOTIDE SEQUENCE [LARGE SCALE GENOMIC DNA]</scope>
    <source>
        <strain evidence="4 5">WJ7-1</strain>
    </source>
</reference>
<feature type="transmembrane region" description="Helical" evidence="2">
    <location>
        <begin position="191"/>
        <end position="214"/>
    </location>
</feature>
<dbReference type="OrthoDB" id="4374883at2"/>
<organism evidence="4 5">
    <name type="scientific">Humibacter ginsenosidimutans</name>
    <dbReference type="NCBI Taxonomy" id="2599293"/>
    <lineage>
        <taxon>Bacteria</taxon>
        <taxon>Bacillati</taxon>
        <taxon>Actinomycetota</taxon>
        <taxon>Actinomycetes</taxon>
        <taxon>Micrococcales</taxon>
        <taxon>Microbacteriaceae</taxon>
        <taxon>Humibacter</taxon>
    </lineage>
</organism>
<protein>
    <submittedName>
        <fullName evidence="4">DUF4190 domain-containing protein</fullName>
    </submittedName>
</protein>
<proteinExistence type="predicted"/>
<feature type="transmembrane region" description="Helical" evidence="2">
    <location>
        <begin position="113"/>
        <end position="129"/>
    </location>
</feature>
<evidence type="ECO:0000256" key="2">
    <source>
        <dbReference type="SAM" id="Phobius"/>
    </source>
</evidence>
<dbReference type="KEGG" id="huw:FPZ11_01145"/>
<feature type="domain" description="DUF4190" evidence="3">
    <location>
        <begin position="192"/>
        <end position="244"/>
    </location>
</feature>
<evidence type="ECO:0000313" key="5">
    <source>
        <dbReference type="Proteomes" id="UP000320216"/>
    </source>
</evidence>
<dbReference type="Pfam" id="PF13828">
    <property type="entry name" value="DUF4190"/>
    <property type="match status" value="1"/>
</dbReference>
<sequence length="260" mass="26873">MARPRFARHDRDTCATERTSMTDNPSPAAVNTASTPASRVISIVLLVVGVFFVFTAFDLLRGNPDLHSPGPFLLPSTGALMPIWRIAFGVSLVLGAAALTSGWILIRRLRASTWGLVAVSLLGLLGVLAPSAMIAIVFAFILGIVVPIIVAVVAEVISRSSTRSGQLAAEAASPVIGAQPATQQVEQTNGLAIAALIVVFFSSVVGLILGHVALSQIKRTGQPGHGLALAAVIIGWAVVGLVIVIALVSVVLLLSAARLT</sequence>
<dbReference type="Proteomes" id="UP000320216">
    <property type="component" value="Chromosome"/>
</dbReference>
<evidence type="ECO:0000256" key="1">
    <source>
        <dbReference type="SAM" id="MobiDB-lite"/>
    </source>
</evidence>
<name>A0A5B8M1L6_9MICO</name>
<feature type="transmembrane region" description="Helical" evidence="2">
    <location>
        <begin position="135"/>
        <end position="157"/>
    </location>
</feature>
<dbReference type="EMBL" id="CP042305">
    <property type="protein sequence ID" value="QDZ13590.1"/>
    <property type="molecule type" value="Genomic_DNA"/>
</dbReference>
<feature type="transmembrane region" description="Helical" evidence="2">
    <location>
        <begin position="82"/>
        <end position="106"/>
    </location>
</feature>
<evidence type="ECO:0000259" key="3">
    <source>
        <dbReference type="Pfam" id="PF13828"/>
    </source>
</evidence>
<feature type="transmembrane region" description="Helical" evidence="2">
    <location>
        <begin position="226"/>
        <end position="254"/>
    </location>
</feature>
<evidence type="ECO:0000313" key="4">
    <source>
        <dbReference type="EMBL" id="QDZ13590.1"/>
    </source>
</evidence>
<keyword evidence="2" id="KW-1133">Transmembrane helix</keyword>
<feature type="region of interest" description="Disordered" evidence="1">
    <location>
        <begin position="1"/>
        <end position="30"/>
    </location>
</feature>
<keyword evidence="5" id="KW-1185">Reference proteome</keyword>
<feature type="transmembrane region" description="Helical" evidence="2">
    <location>
        <begin position="40"/>
        <end position="62"/>
    </location>
</feature>
<keyword evidence="2" id="KW-0472">Membrane</keyword>